<dbReference type="RefSeq" id="WP_257467232.1">
    <property type="nucleotide sequence ID" value="NZ_CP026095.1"/>
</dbReference>
<dbReference type="KEGG" id="pasa:BAOM_2661"/>
<dbReference type="Proteomes" id="UP000283095">
    <property type="component" value="Chromosome"/>
</dbReference>
<reference evidence="1 2" key="1">
    <citation type="submission" date="2018-01" db="EMBL/GenBank/DDBJ databases">
        <title>Bacillus asahii Genome sequencing and assembly.</title>
        <authorList>
            <person name="Jiang H."/>
            <person name="Feng Y."/>
            <person name="Zhao F."/>
            <person name="Lin X."/>
        </authorList>
    </citation>
    <scope>NUCLEOTIDE SEQUENCE [LARGE SCALE GENOMIC DNA]</scope>
    <source>
        <strain evidence="1 2">OM18</strain>
    </source>
</reference>
<evidence type="ECO:0000313" key="2">
    <source>
        <dbReference type="Proteomes" id="UP000283095"/>
    </source>
</evidence>
<organism evidence="1 2">
    <name type="scientific">Peribacillus asahii</name>
    <dbReference type="NCBI Taxonomy" id="228899"/>
    <lineage>
        <taxon>Bacteria</taxon>
        <taxon>Bacillati</taxon>
        <taxon>Bacillota</taxon>
        <taxon>Bacilli</taxon>
        <taxon>Bacillales</taxon>
        <taxon>Bacillaceae</taxon>
        <taxon>Peribacillus</taxon>
    </lineage>
</organism>
<gene>
    <name evidence="1" type="ORF">BAOM_2661</name>
</gene>
<sequence length="43" mass="5056">MRIIDIDQLLLATVDIETESVANQLHTFHIYDIDQVLEKTRDE</sequence>
<accession>A0A3Q9RNJ8</accession>
<dbReference type="AlphaFoldDB" id="A0A3Q9RNJ8"/>
<proteinExistence type="predicted"/>
<dbReference type="EMBL" id="CP026095">
    <property type="protein sequence ID" value="AZV43270.1"/>
    <property type="molecule type" value="Genomic_DNA"/>
</dbReference>
<name>A0A3Q9RNJ8_9BACI</name>
<evidence type="ECO:0000313" key="1">
    <source>
        <dbReference type="EMBL" id="AZV43270.1"/>
    </source>
</evidence>
<protein>
    <submittedName>
        <fullName evidence="1">Uncharacterized protein</fullName>
    </submittedName>
</protein>